<comment type="caution">
    <text evidence="9">Lacks conserved residue(s) required for the propagation of feature annotation.</text>
</comment>
<organism evidence="10 11">
    <name type="scientific">Paracoccus niistensis</name>
    <dbReference type="NCBI Taxonomy" id="632935"/>
    <lineage>
        <taxon>Bacteria</taxon>
        <taxon>Pseudomonadati</taxon>
        <taxon>Pseudomonadota</taxon>
        <taxon>Alphaproteobacteria</taxon>
        <taxon>Rhodobacterales</taxon>
        <taxon>Paracoccaceae</taxon>
        <taxon>Paracoccus</taxon>
    </lineage>
</organism>
<feature type="transmembrane region" description="Helical" evidence="9">
    <location>
        <begin position="59"/>
        <end position="80"/>
    </location>
</feature>
<keyword evidence="4 9" id="KW-1003">Cell membrane</keyword>
<sequence>MIAEFPAMMLVALAIDWLIGWPHWLYARVGHPVTWAGHLVALLEARLNRADFPRRLTGAAALILCVAAAFLPFAAAQALLPGHVPGIVLGGVLAWPLVAVRSMHDHVAAVERPLTDGNLPEARHAVSMIVGRNPEALDEAGVSRAALESLAENTSDGILAPVFWGAVAGLPGIAVYKMINTLDSMIGHRNPRYLHFGWASARLDDLVNLIPARATGVLFSLASDKPAHALRVMLRDAHGHRSPNAGWPEAAMAGALGVRLSGPRIYDGHVAPEPWLNAGAPDPVPVSLTQGLRLYRRAMMLLVAALVLAALLPIITGPS</sequence>
<comment type="caution">
    <text evidence="10">The sequence shown here is derived from an EMBL/GenBank/DDBJ whole genome shotgun (WGS) entry which is preliminary data.</text>
</comment>
<dbReference type="Pfam" id="PF03186">
    <property type="entry name" value="CobD_Cbib"/>
    <property type="match status" value="1"/>
</dbReference>
<comment type="pathway">
    <text evidence="2 9">Cofactor biosynthesis; adenosylcobalamin biosynthesis.</text>
</comment>
<evidence type="ECO:0000313" key="10">
    <source>
        <dbReference type="EMBL" id="MFC0342081.1"/>
    </source>
</evidence>
<keyword evidence="8 9" id="KW-0472">Membrane</keyword>
<keyword evidence="7 9" id="KW-1133">Transmembrane helix</keyword>
<feature type="transmembrane region" description="Helical" evidence="9">
    <location>
        <begin position="158"/>
        <end position="179"/>
    </location>
</feature>
<proteinExistence type="inferred from homology"/>
<evidence type="ECO:0000256" key="3">
    <source>
        <dbReference type="ARBA" id="ARBA00006263"/>
    </source>
</evidence>
<evidence type="ECO:0000256" key="8">
    <source>
        <dbReference type="ARBA" id="ARBA00023136"/>
    </source>
</evidence>
<dbReference type="Proteomes" id="UP001589799">
    <property type="component" value="Unassembled WGS sequence"/>
</dbReference>
<dbReference type="EMBL" id="JBHLWE010000046">
    <property type="protein sequence ID" value="MFC0342081.1"/>
    <property type="molecule type" value="Genomic_DNA"/>
</dbReference>
<comment type="function">
    <text evidence="9">Converts cobyric acid to cobinamide by the addition of aminopropanol on the F carboxylic group.</text>
</comment>
<evidence type="ECO:0000313" key="11">
    <source>
        <dbReference type="Proteomes" id="UP001589799"/>
    </source>
</evidence>
<keyword evidence="6 9" id="KW-0812">Transmembrane</keyword>
<reference evidence="10 11" key="1">
    <citation type="submission" date="2024-09" db="EMBL/GenBank/DDBJ databases">
        <authorList>
            <person name="Sun Q."/>
            <person name="Mori K."/>
        </authorList>
    </citation>
    <scope>NUCLEOTIDE SEQUENCE [LARGE SCALE GENOMIC DNA]</scope>
    <source>
        <strain evidence="10 11">KCTC 22789</strain>
    </source>
</reference>
<evidence type="ECO:0000256" key="7">
    <source>
        <dbReference type="ARBA" id="ARBA00022989"/>
    </source>
</evidence>
<keyword evidence="5 9" id="KW-0169">Cobalamin biosynthesis</keyword>
<evidence type="ECO:0000256" key="5">
    <source>
        <dbReference type="ARBA" id="ARBA00022573"/>
    </source>
</evidence>
<dbReference type="RefSeq" id="WP_377699686.1">
    <property type="nucleotide sequence ID" value="NZ_JBHLWE010000046.1"/>
</dbReference>
<dbReference type="InterPro" id="IPR004485">
    <property type="entry name" value="Cobalamin_biosynth_CobD/CbiB"/>
</dbReference>
<keyword evidence="11" id="KW-1185">Reference proteome</keyword>
<comment type="subcellular location">
    <subcellularLocation>
        <location evidence="1 9">Cell membrane</location>
        <topology evidence="1 9">Multi-pass membrane protein</topology>
    </subcellularLocation>
</comment>
<comment type="similarity">
    <text evidence="3 9">Belongs to the CobD/CbiB family.</text>
</comment>
<dbReference type="HAMAP" id="MF_00024">
    <property type="entry name" value="CobD_CbiB"/>
    <property type="match status" value="1"/>
</dbReference>
<evidence type="ECO:0000256" key="6">
    <source>
        <dbReference type="ARBA" id="ARBA00022692"/>
    </source>
</evidence>
<dbReference type="NCBIfam" id="TIGR00380">
    <property type="entry name" value="cobal_cbiB"/>
    <property type="match status" value="1"/>
</dbReference>
<name>A0ABV6I770_9RHOB</name>
<evidence type="ECO:0000256" key="1">
    <source>
        <dbReference type="ARBA" id="ARBA00004651"/>
    </source>
</evidence>
<feature type="transmembrane region" description="Helical" evidence="9">
    <location>
        <begin position="298"/>
        <end position="316"/>
    </location>
</feature>
<protein>
    <recommendedName>
        <fullName evidence="9">Cobalamin biosynthesis protein CobD</fullName>
    </recommendedName>
</protein>
<evidence type="ECO:0000256" key="9">
    <source>
        <dbReference type="HAMAP-Rule" id="MF_00024"/>
    </source>
</evidence>
<dbReference type="PANTHER" id="PTHR34308">
    <property type="entry name" value="COBALAMIN BIOSYNTHESIS PROTEIN CBIB"/>
    <property type="match status" value="1"/>
</dbReference>
<evidence type="ECO:0000256" key="4">
    <source>
        <dbReference type="ARBA" id="ARBA00022475"/>
    </source>
</evidence>
<gene>
    <name evidence="10" type="primary">cbiB</name>
    <name evidence="9" type="synonym">cobD</name>
    <name evidence="10" type="ORF">ACFFII_15040</name>
</gene>
<accession>A0ABV6I770</accession>
<evidence type="ECO:0000256" key="2">
    <source>
        <dbReference type="ARBA" id="ARBA00004953"/>
    </source>
</evidence>
<feature type="transmembrane region" description="Helical" evidence="9">
    <location>
        <begin position="7"/>
        <end position="24"/>
    </location>
</feature>
<dbReference type="PANTHER" id="PTHR34308:SF1">
    <property type="entry name" value="COBALAMIN BIOSYNTHESIS PROTEIN CBIB"/>
    <property type="match status" value="1"/>
</dbReference>